<reference evidence="2 3" key="1">
    <citation type="submission" date="2024-04" db="EMBL/GenBank/DDBJ databases">
        <authorList>
            <person name="Fracassetti M."/>
        </authorList>
    </citation>
    <scope>NUCLEOTIDE SEQUENCE [LARGE SCALE GENOMIC DNA]</scope>
</reference>
<accession>A0AAV2G481</accession>
<dbReference type="AlphaFoldDB" id="A0AAV2G481"/>
<feature type="region of interest" description="Disordered" evidence="1">
    <location>
        <begin position="134"/>
        <end position="162"/>
    </location>
</feature>
<feature type="compositionally biased region" description="Polar residues" evidence="1">
    <location>
        <begin position="134"/>
        <end position="150"/>
    </location>
</feature>
<evidence type="ECO:0000313" key="2">
    <source>
        <dbReference type="EMBL" id="CAL1405483.1"/>
    </source>
</evidence>
<keyword evidence="3" id="KW-1185">Reference proteome</keyword>
<sequence>MFHLETRTLLLEVPLRHQQAVLQRGRQRCLAHHIKISAHFSKLVKLYQKRQVGLDMPTQFWVRLSILHSDAGPALQASGIPSKDNASLLHNLGKSPMADSIVAVDVAASAVEVVTSAAGPASSQVMMSEGPNLLSPSQEMPFSVSSSLGGNSEIPHGSSPSTKLLASPLAKIILEKQDNASP</sequence>
<dbReference type="EMBL" id="OZ034821">
    <property type="protein sequence ID" value="CAL1405483.1"/>
    <property type="molecule type" value="Genomic_DNA"/>
</dbReference>
<gene>
    <name evidence="2" type="ORF">LTRI10_LOCUS45267</name>
</gene>
<evidence type="ECO:0000256" key="1">
    <source>
        <dbReference type="SAM" id="MobiDB-lite"/>
    </source>
</evidence>
<organism evidence="2 3">
    <name type="scientific">Linum trigynum</name>
    <dbReference type="NCBI Taxonomy" id="586398"/>
    <lineage>
        <taxon>Eukaryota</taxon>
        <taxon>Viridiplantae</taxon>
        <taxon>Streptophyta</taxon>
        <taxon>Embryophyta</taxon>
        <taxon>Tracheophyta</taxon>
        <taxon>Spermatophyta</taxon>
        <taxon>Magnoliopsida</taxon>
        <taxon>eudicotyledons</taxon>
        <taxon>Gunneridae</taxon>
        <taxon>Pentapetalae</taxon>
        <taxon>rosids</taxon>
        <taxon>fabids</taxon>
        <taxon>Malpighiales</taxon>
        <taxon>Linaceae</taxon>
        <taxon>Linum</taxon>
    </lineage>
</organism>
<evidence type="ECO:0000313" key="3">
    <source>
        <dbReference type="Proteomes" id="UP001497516"/>
    </source>
</evidence>
<protein>
    <submittedName>
        <fullName evidence="2">Uncharacterized protein</fullName>
    </submittedName>
</protein>
<proteinExistence type="predicted"/>
<name>A0AAV2G481_9ROSI</name>
<dbReference type="Proteomes" id="UP001497516">
    <property type="component" value="Chromosome 8"/>
</dbReference>